<accession>A0A412IDA1</accession>
<organism evidence="1 2">
    <name type="scientific">Bacteroides cellulosilyticus</name>
    <dbReference type="NCBI Taxonomy" id="246787"/>
    <lineage>
        <taxon>Bacteria</taxon>
        <taxon>Pseudomonadati</taxon>
        <taxon>Bacteroidota</taxon>
        <taxon>Bacteroidia</taxon>
        <taxon>Bacteroidales</taxon>
        <taxon>Bacteroidaceae</taxon>
        <taxon>Bacteroides</taxon>
    </lineage>
</organism>
<sequence length="93" mass="10851">MTDSIIQHLLENKKHTANHRNSKKTTTFVFNKCSVTYLRKCPIIQHLVSDSGHSQKRLKESGTTHICKAMKYTDLHLSPHSVYLSKQRLYRLK</sequence>
<evidence type="ECO:0000313" key="2">
    <source>
        <dbReference type="Proteomes" id="UP000283341"/>
    </source>
</evidence>
<dbReference type="Proteomes" id="UP000283341">
    <property type="component" value="Unassembled WGS sequence"/>
</dbReference>
<proteinExistence type="predicted"/>
<dbReference type="AlphaFoldDB" id="A0A412IDA1"/>
<evidence type="ECO:0000313" key="1">
    <source>
        <dbReference type="EMBL" id="RGS34857.1"/>
    </source>
</evidence>
<reference evidence="1 2" key="1">
    <citation type="submission" date="2018-08" db="EMBL/GenBank/DDBJ databases">
        <title>A genome reference for cultivated species of the human gut microbiota.</title>
        <authorList>
            <person name="Zou Y."/>
            <person name="Xue W."/>
            <person name="Luo G."/>
        </authorList>
    </citation>
    <scope>NUCLEOTIDE SEQUENCE [LARGE SCALE GENOMIC DNA]</scope>
    <source>
        <strain evidence="1 2">AF22-3AC</strain>
    </source>
</reference>
<protein>
    <submittedName>
        <fullName evidence="1">Uncharacterized protein</fullName>
    </submittedName>
</protein>
<gene>
    <name evidence="1" type="ORF">DWX97_18660</name>
</gene>
<name>A0A412IDA1_9BACE</name>
<comment type="caution">
    <text evidence="1">The sequence shown here is derived from an EMBL/GenBank/DDBJ whole genome shotgun (WGS) entry which is preliminary data.</text>
</comment>
<dbReference type="EMBL" id="QRVJ01000019">
    <property type="protein sequence ID" value="RGS34857.1"/>
    <property type="molecule type" value="Genomic_DNA"/>
</dbReference>